<dbReference type="CDD" id="cd00201">
    <property type="entry name" value="WW"/>
    <property type="match status" value="1"/>
</dbReference>
<feature type="region of interest" description="Disordered" evidence="2">
    <location>
        <begin position="290"/>
        <end position="318"/>
    </location>
</feature>
<feature type="compositionally biased region" description="Polar residues" evidence="2">
    <location>
        <begin position="309"/>
        <end position="318"/>
    </location>
</feature>
<feature type="chain" id="PRO_5019056919" evidence="3">
    <location>
        <begin position="23"/>
        <end position="911"/>
    </location>
</feature>
<feature type="signal peptide" evidence="3">
    <location>
        <begin position="1"/>
        <end position="22"/>
    </location>
</feature>
<evidence type="ECO:0000256" key="2">
    <source>
        <dbReference type="SAM" id="MobiDB-lite"/>
    </source>
</evidence>
<dbReference type="Pfam" id="PF00397">
    <property type="entry name" value="WW"/>
    <property type="match status" value="1"/>
</dbReference>
<dbReference type="InterPro" id="IPR001202">
    <property type="entry name" value="WW_dom"/>
</dbReference>
<dbReference type="PANTHER" id="PTHR15377:SF3">
    <property type="entry name" value="WW DOMAIN-CONTAINING PROTEIN"/>
    <property type="match status" value="1"/>
</dbReference>
<dbReference type="InterPro" id="IPR036020">
    <property type="entry name" value="WW_dom_sf"/>
</dbReference>
<comment type="caution">
    <text evidence="5">The sequence shown here is derived from an EMBL/GenBank/DDBJ whole genome shotgun (WGS) entry which is preliminary data.</text>
</comment>
<dbReference type="AlphaFoldDB" id="A0A438JRP7"/>
<organism evidence="5 6">
    <name type="scientific">Vitis vinifera</name>
    <name type="common">Grape</name>
    <dbReference type="NCBI Taxonomy" id="29760"/>
    <lineage>
        <taxon>Eukaryota</taxon>
        <taxon>Viridiplantae</taxon>
        <taxon>Streptophyta</taxon>
        <taxon>Embryophyta</taxon>
        <taxon>Tracheophyta</taxon>
        <taxon>Spermatophyta</taxon>
        <taxon>Magnoliopsida</taxon>
        <taxon>eudicotyledons</taxon>
        <taxon>Gunneridae</taxon>
        <taxon>Pentapetalae</taxon>
        <taxon>rosids</taxon>
        <taxon>Vitales</taxon>
        <taxon>Vitaceae</taxon>
        <taxon>Viteae</taxon>
        <taxon>Vitis</taxon>
    </lineage>
</organism>
<dbReference type="PANTHER" id="PTHR15377">
    <property type="entry name" value="TRANSCRIPTION ELONGATION REGULATOR 1"/>
    <property type="match status" value="1"/>
</dbReference>
<feature type="domain" description="WW" evidence="4">
    <location>
        <begin position="657"/>
        <end position="684"/>
    </location>
</feature>
<dbReference type="EMBL" id="QGNW01000030">
    <property type="protein sequence ID" value="RVX11623.1"/>
    <property type="molecule type" value="Genomic_DNA"/>
</dbReference>
<evidence type="ECO:0000313" key="6">
    <source>
        <dbReference type="Proteomes" id="UP000288805"/>
    </source>
</evidence>
<dbReference type="GO" id="GO:0070063">
    <property type="term" value="F:RNA polymerase binding"/>
    <property type="evidence" value="ECO:0007669"/>
    <property type="project" value="InterPro"/>
</dbReference>
<evidence type="ECO:0000313" key="5">
    <source>
        <dbReference type="EMBL" id="RVX11623.1"/>
    </source>
</evidence>
<reference evidence="5 6" key="1">
    <citation type="journal article" date="2018" name="PLoS Genet.">
        <title>Population sequencing reveals clonal diversity and ancestral inbreeding in the grapevine cultivar Chardonnay.</title>
        <authorList>
            <person name="Roach M.J."/>
            <person name="Johnson D.L."/>
            <person name="Bohlmann J."/>
            <person name="van Vuuren H.J."/>
            <person name="Jones S.J."/>
            <person name="Pretorius I.S."/>
            <person name="Schmidt S.A."/>
            <person name="Borneman A.R."/>
        </authorList>
    </citation>
    <scope>NUCLEOTIDE SEQUENCE [LARGE SCALE GENOMIC DNA]</scope>
    <source>
        <strain evidence="6">cv. Chardonnay</strain>
        <tissue evidence="5">Leaf</tissue>
    </source>
</reference>
<feature type="region of interest" description="Disordered" evidence="2">
    <location>
        <begin position="410"/>
        <end position="438"/>
    </location>
</feature>
<gene>
    <name evidence="5" type="primary">MED35C_3</name>
    <name evidence="5" type="ORF">CK203_015801</name>
</gene>
<feature type="region of interest" description="Disordered" evidence="2">
    <location>
        <begin position="621"/>
        <end position="648"/>
    </location>
</feature>
<dbReference type="Proteomes" id="UP000288805">
    <property type="component" value="Unassembled WGS sequence"/>
</dbReference>
<dbReference type="Gene3D" id="2.20.70.10">
    <property type="match status" value="1"/>
</dbReference>
<sequence>MWKRWLGFWVIAWELFLQDVLAFSLEPLSNQLGFGMWERRDFKNGLLCGKDGTYLSCLREEGAWALEDCPSSIKIGLASDCGDLLVKAIPFGRRQFWGSTRRKKGAPASDSLESTPQGLILLDWNLVCKTMRACMLCPLASGYMHLWDTSYGMGHQYSSQMVTLVLLESHCTDQIMASPAWLPVEVQSSASQNPVTGLPAGGPSGGPPTPTGAIAPASVLLYPLQMVQVWYSTCYHCIWNLTAVTIWFSDKFKSTSIYSGLSNPSSWSSSSSGPSFSYNIAHKGAGFPGSQPFQSSTSIASGPRGPSPNAASFSFNGNPQLVQKDQTLKSSDRIGYKKLSTWTSPPLDLYKLKYDGCAIVGEGSTVEAKEGLFASQDFGSFQPLDPCKEEGVGRQTLDVVLIANEMVDGKRQSREEGVDNSGAVAQEAGSMSSASHVSQSVPFPCSSSTMSVSSSPKMGPTTLWMPSNPSFPVPSGMPVTPGTPGPPGIAPSTPLSSNLAVPSASMDFSSSVVSRAIFPAAPVSSNPAIQQQIYPSYSSLPATNASSQGPWLQPPQMGGLPRPPFVPYPAVYPTPFPLPAHGMPLPSVPLPDSQPPGVTPVGTAGGTPISAAVSGHHLANTSGMLSELPPPGIDDNKHVNGAGTKDGEAANEQVDAWTAHKTDTGVVYYYNALTGESTYEKPSDFKGEVFAKFHESRVVNECTNATFIALAPKGSQTNGLFDFRPITSVTSLYKIRTKIDVEGREEDNLRGLLDRMKEDFTLVRWLEDNLLVPRWVREGKIDHRVGWNQACKPKKEVRLSIRRISFRNRALVGKWLWGFLRDSDGLWHNDILNISGSNSNRWDANCVLVGHINTLGMLLCSMGDGTKVSSWEHLWLDDKSFSEKFLNIYTVVKLRNSVISLVLVFSSPSIS</sequence>
<accession>A0A438JRP7</accession>
<proteinExistence type="predicted"/>
<evidence type="ECO:0000256" key="1">
    <source>
        <dbReference type="ARBA" id="ARBA00022737"/>
    </source>
</evidence>
<name>A0A438JRP7_VITVI</name>
<feature type="compositionally biased region" description="Polar residues" evidence="2">
    <location>
        <begin position="291"/>
        <end position="300"/>
    </location>
</feature>
<keyword evidence="1" id="KW-0677">Repeat</keyword>
<dbReference type="SUPFAM" id="SSF51045">
    <property type="entry name" value="WW domain"/>
    <property type="match status" value="1"/>
</dbReference>
<protein>
    <submittedName>
        <fullName evidence="5">Pre-mRNA-processing protein 40C</fullName>
    </submittedName>
</protein>
<dbReference type="PROSITE" id="PS01159">
    <property type="entry name" value="WW_DOMAIN_1"/>
    <property type="match status" value="1"/>
</dbReference>
<evidence type="ECO:0000256" key="3">
    <source>
        <dbReference type="SAM" id="SignalP"/>
    </source>
</evidence>
<dbReference type="PROSITE" id="PS50020">
    <property type="entry name" value="WW_DOMAIN_2"/>
    <property type="match status" value="1"/>
</dbReference>
<keyword evidence="3" id="KW-0732">Signal</keyword>
<dbReference type="InterPro" id="IPR045148">
    <property type="entry name" value="TCRG1-like"/>
</dbReference>
<evidence type="ECO:0000259" key="4">
    <source>
        <dbReference type="PROSITE" id="PS50020"/>
    </source>
</evidence>
<dbReference type="SMART" id="SM00456">
    <property type="entry name" value="WW"/>
    <property type="match status" value="1"/>
</dbReference>